<organism evidence="2">
    <name type="scientific">Hexamita inflata</name>
    <dbReference type="NCBI Taxonomy" id="28002"/>
    <lineage>
        <taxon>Eukaryota</taxon>
        <taxon>Metamonada</taxon>
        <taxon>Diplomonadida</taxon>
        <taxon>Hexamitidae</taxon>
        <taxon>Hexamitinae</taxon>
        <taxon>Hexamita</taxon>
    </lineage>
</organism>
<accession>A0AA86QJS5</accession>
<reference evidence="2" key="1">
    <citation type="submission" date="2023-06" db="EMBL/GenBank/DDBJ databases">
        <authorList>
            <person name="Kurt Z."/>
        </authorList>
    </citation>
    <scope>NUCLEOTIDE SEQUENCE</scope>
</reference>
<dbReference type="EMBL" id="CATOUU010000835">
    <property type="protein sequence ID" value="CAI9952985.1"/>
    <property type="molecule type" value="Genomic_DNA"/>
</dbReference>
<proteinExistence type="predicted"/>
<sequence>MSSKPIMAGKYVSGGQRQKITNRPIRSDMGKVQYENAAVQEAQQQDYYRKKREEFEMVEQKMLKRINGTYEEKLEIQREEEAEMQLHLQQREIVKRRERELNQMEEMKMLEKIKYEEMLAKEKEQAELEYKQYLMYQYEQEQKLRNQNRQMEKEMQKLEDAESMNKFFQKHFAKSIR</sequence>
<reference evidence="3 4" key="2">
    <citation type="submission" date="2024-07" db="EMBL/GenBank/DDBJ databases">
        <authorList>
            <person name="Akdeniz Z."/>
        </authorList>
    </citation>
    <scope>NUCLEOTIDE SEQUENCE [LARGE SCALE GENOMIC DNA]</scope>
</reference>
<name>A0AA86QJS5_9EUKA</name>
<evidence type="ECO:0000313" key="4">
    <source>
        <dbReference type="Proteomes" id="UP001642409"/>
    </source>
</evidence>
<evidence type="ECO:0000313" key="2">
    <source>
        <dbReference type="EMBL" id="CAI9952985.1"/>
    </source>
</evidence>
<dbReference type="Proteomes" id="UP001642409">
    <property type="component" value="Unassembled WGS sequence"/>
</dbReference>
<evidence type="ECO:0000256" key="1">
    <source>
        <dbReference type="SAM" id="MobiDB-lite"/>
    </source>
</evidence>
<comment type="caution">
    <text evidence="2">The sequence shown here is derived from an EMBL/GenBank/DDBJ whole genome shotgun (WGS) entry which is preliminary data.</text>
</comment>
<dbReference type="EMBL" id="CAXDID020000796">
    <property type="protein sequence ID" value="CAL6114402.1"/>
    <property type="molecule type" value="Genomic_DNA"/>
</dbReference>
<gene>
    <name evidence="2" type="ORF">HINF_LOCUS40630</name>
    <name evidence="3" type="ORF">HINF_LOCUS77958</name>
</gene>
<feature type="region of interest" description="Disordered" evidence="1">
    <location>
        <begin position="1"/>
        <end position="23"/>
    </location>
</feature>
<keyword evidence="4" id="KW-1185">Reference proteome</keyword>
<evidence type="ECO:0000313" key="3">
    <source>
        <dbReference type="EMBL" id="CAL6114402.1"/>
    </source>
</evidence>
<protein>
    <submittedName>
        <fullName evidence="2">Uncharacterized protein</fullName>
    </submittedName>
</protein>
<dbReference type="AlphaFoldDB" id="A0AA86QJS5"/>